<evidence type="ECO:0000313" key="1">
    <source>
        <dbReference type="EMBL" id="AII09946.1"/>
    </source>
</evidence>
<proteinExistence type="predicted"/>
<dbReference type="Proteomes" id="UP000028488">
    <property type="component" value="Chromosome"/>
</dbReference>
<dbReference type="AlphaFoldDB" id="A0A076EW21"/>
<dbReference type="RefSeq" id="WP_112299504.1">
    <property type="nucleotide sequence ID" value="NZ_CP008947.1"/>
</dbReference>
<reference evidence="1 2" key="1">
    <citation type="submission" date="2014-07" db="EMBL/GenBank/DDBJ databases">
        <title>Genome Sequence of Rhodococcus opacus Strain R7, a Biodegrader of Mono- and Polycyclic Aromatic Hydrocarbons.</title>
        <authorList>
            <person name="Di Gennaro P."/>
            <person name="Zampolli J."/>
            <person name="Presti I."/>
            <person name="Cappelletti M."/>
            <person name="D'Ursi P."/>
            <person name="Orro A."/>
            <person name="Mezzelani A."/>
            <person name="Milanesi L."/>
        </authorList>
    </citation>
    <scope>NUCLEOTIDE SEQUENCE [LARGE SCALE GENOMIC DNA]</scope>
    <source>
        <strain evidence="1 2">R7</strain>
    </source>
</reference>
<accession>A0A076EW21</accession>
<sequence>MCSDLTKLGDDELLARLDEHRALLGESIANDYGCETVRGVTSRITEFEAELDRRGSATTRDAT</sequence>
<organism evidence="1 2">
    <name type="scientific">Rhodococcus opacus</name>
    <name type="common">Nocardia opaca</name>
    <dbReference type="NCBI Taxonomy" id="37919"/>
    <lineage>
        <taxon>Bacteria</taxon>
        <taxon>Bacillati</taxon>
        <taxon>Actinomycetota</taxon>
        <taxon>Actinomycetes</taxon>
        <taxon>Mycobacteriales</taxon>
        <taxon>Nocardiaceae</taxon>
        <taxon>Rhodococcus</taxon>
    </lineage>
</organism>
<protein>
    <submittedName>
        <fullName evidence="1">Uncharacterized protein</fullName>
    </submittedName>
</protein>
<name>A0A076EW21_RHOOP</name>
<gene>
    <name evidence="1" type="ORF">EP51_37025</name>
</gene>
<dbReference type="EMBL" id="CP008947">
    <property type="protein sequence ID" value="AII09946.1"/>
    <property type="molecule type" value="Genomic_DNA"/>
</dbReference>
<evidence type="ECO:0000313" key="2">
    <source>
        <dbReference type="Proteomes" id="UP000028488"/>
    </source>
</evidence>
<dbReference type="eggNOG" id="ENOG5031Z53">
    <property type="taxonomic scope" value="Bacteria"/>
</dbReference>